<dbReference type="OrthoDB" id="4791315at2"/>
<name>A0A291GTN2_9MICO</name>
<dbReference type="KEGG" id="bgg:CFK41_01015"/>
<feature type="region of interest" description="Disordered" evidence="1">
    <location>
        <begin position="1"/>
        <end position="74"/>
    </location>
</feature>
<keyword evidence="2" id="KW-1133">Transmembrane helix</keyword>
<evidence type="ECO:0000256" key="1">
    <source>
        <dbReference type="SAM" id="MobiDB-lite"/>
    </source>
</evidence>
<accession>A0A291GTN2</accession>
<protein>
    <submittedName>
        <fullName evidence="3">Uncharacterized protein</fullName>
    </submittedName>
</protein>
<gene>
    <name evidence="3" type="ORF">CFK41_01015</name>
</gene>
<evidence type="ECO:0000313" key="4">
    <source>
        <dbReference type="Proteomes" id="UP000217889"/>
    </source>
</evidence>
<keyword evidence="2" id="KW-0472">Membrane</keyword>
<feature type="region of interest" description="Disordered" evidence="1">
    <location>
        <begin position="109"/>
        <end position="165"/>
    </location>
</feature>
<feature type="compositionally biased region" description="Low complexity" evidence="1">
    <location>
        <begin position="116"/>
        <end position="134"/>
    </location>
</feature>
<keyword evidence="4" id="KW-1185">Reference proteome</keyword>
<proteinExistence type="predicted"/>
<dbReference type="Proteomes" id="UP000217889">
    <property type="component" value="Chromosome"/>
</dbReference>
<reference evidence="3 4" key="1">
    <citation type="journal article" date="2014" name="Int. J. Syst. Evol. Microbiol.">
        <title>Brachybacterium ginsengisoli sp. nov., isolated from soil of a ginseng field.</title>
        <authorList>
            <person name="Hoang V.A."/>
            <person name="Kim Y.J."/>
            <person name="Nguyen N.L."/>
            <person name="Yang D.C."/>
        </authorList>
    </citation>
    <scope>NUCLEOTIDE SEQUENCE [LARGE SCALE GENOMIC DNA]</scope>
    <source>
        <strain evidence="3 4">DCY80</strain>
    </source>
</reference>
<sequence>MTTGQGTPPEYDWEDGAGPQEPERPALPAATPSDPDLADEAPISEAPRDFSPWAAPTVEAGTPDAPDAGQSSGRDGRLPAWAILGIVAVQGVVAVSVVALVLGAAQTLYGGPDVDPSAAPTSAPATRSGPPATSEPAREPGTVTDSSGREVTDGTGGFDDPGTIGEHTVSWTVWTRGTLFVTPLEVEVSATLPGTSATGVVQDGYRAVLATYEVRYEGAGQLAPSEELWLTGETELTYFPDIAQGLVGDPMKQVGPLEDGETARFRSVFLVPEDEVDSFRLGLETFTGEVLYFRAT</sequence>
<dbReference type="EMBL" id="CP023564">
    <property type="protein sequence ID" value="ATG53512.1"/>
    <property type="molecule type" value="Genomic_DNA"/>
</dbReference>
<keyword evidence="2" id="KW-0812">Transmembrane</keyword>
<evidence type="ECO:0000313" key="3">
    <source>
        <dbReference type="EMBL" id="ATG53512.1"/>
    </source>
</evidence>
<organism evidence="3 4">
    <name type="scientific">Brachybacterium ginsengisoli</name>
    <dbReference type="NCBI Taxonomy" id="1331682"/>
    <lineage>
        <taxon>Bacteria</taxon>
        <taxon>Bacillati</taxon>
        <taxon>Actinomycetota</taxon>
        <taxon>Actinomycetes</taxon>
        <taxon>Micrococcales</taxon>
        <taxon>Dermabacteraceae</taxon>
        <taxon>Brachybacterium</taxon>
    </lineage>
</organism>
<dbReference type="RefSeq" id="WP_096797991.1">
    <property type="nucleotide sequence ID" value="NZ_CP023564.1"/>
</dbReference>
<evidence type="ECO:0000256" key="2">
    <source>
        <dbReference type="SAM" id="Phobius"/>
    </source>
</evidence>
<feature type="transmembrane region" description="Helical" evidence="2">
    <location>
        <begin position="80"/>
        <end position="105"/>
    </location>
</feature>
<dbReference type="AlphaFoldDB" id="A0A291GTN2"/>